<accession>A0A822XZX6</accession>
<proteinExistence type="predicted"/>
<comment type="caution">
    <text evidence="1">The sequence shown here is derived from an EMBL/GenBank/DDBJ whole genome shotgun (WGS) entry which is preliminary data.</text>
</comment>
<dbReference type="Proteomes" id="UP000607653">
    <property type="component" value="Unassembled WGS sequence"/>
</dbReference>
<protein>
    <submittedName>
        <fullName evidence="1">Uncharacterized protein</fullName>
    </submittedName>
</protein>
<evidence type="ECO:0000313" key="1">
    <source>
        <dbReference type="EMBL" id="DAD24345.1"/>
    </source>
</evidence>
<dbReference type="EMBL" id="DUZY01000001">
    <property type="protein sequence ID" value="DAD24345.1"/>
    <property type="molecule type" value="Genomic_DNA"/>
</dbReference>
<name>A0A822XZX6_NELNU</name>
<sequence>MFSVYIKTIEPVAKLVIIYKLRMCFQSTYTNQILEQLNLLLN</sequence>
<keyword evidence="2" id="KW-1185">Reference proteome</keyword>
<evidence type="ECO:0000313" key="2">
    <source>
        <dbReference type="Proteomes" id="UP000607653"/>
    </source>
</evidence>
<reference evidence="1 2" key="1">
    <citation type="journal article" date="2020" name="Mol. Biol. Evol.">
        <title>Distinct Expression and Methylation Patterns for Genes with Different Fates following a Single Whole-Genome Duplication in Flowering Plants.</title>
        <authorList>
            <person name="Shi T."/>
            <person name="Rahmani R.S."/>
            <person name="Gugger P.F."/>
            <person name="Wang M."/>
            <person name="Li H."/>
            <person name="Zhang Y."/>
            <person name="Li Z."/>
            <person name="Wang Q."/>
            <person name="Van de Peer Y."/>
            <person name="Marchal K."/>
            <person name="Chen J."/>
        </authorList>
    </citation>
    <scope>NUCLEOTIDE SEQUENCE [LARGE SCALE GENOMIC DNA]</scope>
    <source>
        <tissue evidence="1">Leaf</tissue>
    </source>
</reference>
<dbReference type="AlphaFoldDB" id="A0A822XZX6"/>
<organism evidence="1 2">
    <name type="scientific">Nelumbo nucifera</name>
    <name type="common">Sacred lotus</name>
    <dbReference type="NCBI Taxonomy" id="4432"/>
    <lineage>
        <taxon>Eukaryota</taxon>
        <taxon>Viridiplantae</taxon>
        <taxon>Streptophyta</taxon>
        <taxon>Embryophyta</taxon>
        <taxon>Tracheophyta</taxon>
        <taxon>Spermatophyta</taxon>
        <taxon>Magnoliopsida</taxon>
        <taxon>Proteales</taxon>
        <taxon>Nelumbonaceae</taxon>
        <taxon>Nelumbo</taxon>
    </lineage>
</organism>
<gene>
    <name evidence="1" type="ORF">HUJ06_025809</name>
</gene>